<evidence type="ECO:0000313" key="1">
    <source>
        <dbReference type="EMBL" id="KAI4320591.1"/>
    </source>
</evidence>
<dbReference type="EMBL" id="CM042889">
    <property type="protein sequence ID" value="KAI4320591.1"/>
    <property type="molecule type" value="Genomic_DNA"/>
</dbReference>
<accession>A0ACB9MAJ9</accession>
<reference evidence="2" key="1">
    <citation type="journal article" date="2023" name="Front. Plant Sci.">
        <title>Chromosomal-level genome assembly of Melastoma candidum provides insights into trichome evolution.</title>
        <authorList>
            <person name="Zhong Y."/>
            <person name="Wu W."/>
            <person name="Sun C."/>
            <person name="Zou P."/>
            <person name="Liu Y."/>
            <person name="Dai S."/>
            <person name="Zhou R."/>
        </authorList>
    </citation>
    <scope>NUCLEOTIDE SEQUENCE [LARGE SCALE GENOMIC DNA]</scope>
</reference>
<sequence>MGSCFSKCRTNNRKSDPTSSPLDSQGNVQEKAVISQSLAPPPMLPFPAPPSPSKSTNFSSSSSSLSSCSCTTTSCSTNSSSTLTAKDRSFSNEFLWSCARENLHVIKLSSPIKLVSGYKDSSPASTEVILASPAKKGIPEKRLRPGSPNLSRQKSFRADNFGLSYGPQRMAATRTRSPSPSRRFEGRGSSPDSIPGTIFGQPLVNKQRSFRSASPHQNNGRKNNWVCKQGTMMTGSPLLCPRADLLGVRSVISGRADKDSVEDIDNPIISLDCFIFL</sequence>
<protein>
    <submittedName>
        <fullName evidence="1">Uncharacterized protein</fullName>
    </submittedName>
</protein>
<dbReference type="Proteomes" id="UP001057402">
    <property type="component" value="Chromosome 10"/>
</dbReference>
<comment type="caution">
    <text evidence="1">The sequence shown here is derived from an EMBL/GenBank/DDBJ whole genome shotgun (WGS) entry which is preliminary data.</text>
</comment>
<evidence type="ECO:0000313" key="2">
    <source>
        <dbReference type="Proteomes" id="UP001057402"/>
    </source>
</evidence>
<keyword evidence="2" id="KW-1185">Reference proteome</keyword>
<gene>
    <name evidence="1" type="ORF">MLD38_034053</name>
</gene>
<organism evidence="1 2">
    <name type="scientific">Melastoma candidum</name>
    <dbReference type="NCBI Taxonomy" id="119954"/>
    <lineage>
        <taxon>Eukaryota</taxon>
        <taxon>Viridiplantae</taxon>
        <taxon>Streptophyta</taxon>
        <taxon>Embryophyta</taxon>
        <taxon>Tracheophyta</taxon>
        <taxon>Spermatophyta</taxon>
        <taxon>Magnoliopsida</taxon>
        <taxon>eudicotyledons</taxon>
        <taxon>Gunneridae</taxon>
        <taxon>Pentapetalae</taxon>
        <taxon>rosids</taxon>
        <taxon>malvids</taxon>
        <taxon>Myrtales</taxon>
        <taxon>Melastomataceae</taxon>
        <taxon>Melastomatoideae</taxon>
        <taxon>Melastomateae</taxon>
        <taxon>Melastoma</taxon>
    </lineage>
</organism>
<proteinExistence type="predicted"/>
<name>A0ACB9MAJ9_9MYRT</name>